<feature type="transmembrane region" description="Helical" evidence="9">
    <location>
        <begin position="253"/>
        <end position="273"/>
    </location>
</feature>
<evidence type="ECO:0000313" key="11">
    <source>
        <dbReference type="Proteomes" id="UP001596484"/>
    </source>
</evidence>
<feature type="transmembrane region" description="Helical" evidence="9">
    <location>
        <begin position="191"/>
        <end position="209"/>
    </location>
</feature>
<name>A0ABW2S3W4_9NOCA</name>
<feature type="transmembrane region" description="Helical" evidence="9">
    <location>
        <begin position="165"/>
        <end position="184"/>
    </location>
</feature>
<dbReference type="Proteomes" id="UP001596484">
    <property type="component" value="Unassembled WGS sequence"/>
</dbReference>
<proteinExistence type="inferred from homology"/>
<sequence>MLVLGGAAATAVVLVMTTVDPWLNGAGILAGGADLHVYRDGAFRILRGLPLYTEPVLFGLQYTYTPFSTIVFIPIERIPWGSVNTIWMGINLGVILACILLSWQLLGYRVTPRLVGASALLTLTSTFLEPVRTTLFYGQINLVLMLLVLWDFSRADRSRLRGLGVGLAAGIKLTPVYFVALFVVLRQWRSAAVASAAIGASIVLTWTVLPTDSREYWTSTFFQSTRIADDTHPSNQSIRGVIAHLTGHATPTWLWILIAGGVGIVSLLVAARLHRDGDRLLAVVLCGLTACAVSPYSWSHHWVWFVPLLVYLVHLALAQRWWWAAAGVLVGSAGAWPYVWDERNVVIGVFLFPPSWPITAILVNAYVIVFACVLGGAVVRVGRFRDQGAPEDRDQRPGRGFAGAPERRRVS</sequence>
<evidence type="ECO:0000256" key="7">
    <source>
        <dbReference type="ARBA" id="ARBA00024033"/>
    </source>
</evidence>
<feature type="transmembrane region" description="Helical" evidence="9">
    <location>
        <begin position="302"/>
        <end position="318"/>
    </location>
</feature>
<keyword evidence="4 9" id="KW-0812">Transmembrane</keyword>
<dbReference type="Pfam" id="PF09594">
    <property type="entry name" value="GT87"/>
    <property type="match status" value="1"/>
</dbReference>
<dbReference type="InterPro" id="IPR018584">
    <property type="entry name" value="GT87"/>
</dbReference>
<feature type="transmembrane region" description="Helical" evidence="9">
    <location>
        <begin position="280"/>
        <end position="296"/>
    </location>
</feature>
<gene>
    <name evidence="10" type="ORF">ACFQS9_20335</name>
</gene>
<keyword evidence="2" id="KW-1003">Cell membrane</keyword>
<feature type="compositionally biased region" description="Basic and acidic residues" evidence="8">
    <location>
        <begin position="388"/>
        <end position="397"/>
    </location>
</feature>
<dbReference type="RefSeq" id="WP_378407963.1">
    <property type="nucleotide sequence ID" value="NZ_JBHTCS010000024.1"/>
</dbReference>
<protein>
    <submittedName>
        <fullName evidence="10">Glycosyltransferase 87 family protein</fullName>
    </submittedName>
</protein>
<evidence type="ECO:0000256" key="1">
    <source>
        <dbReference type="ARBA" id="ARBA00004651"/>
    </source>
</evidence>
<keyword evidence="6 9" id="KW-0472">Membrane</keyword>
<evidence type="ECO:0000256" key="8">
    <source>
        <dbReference type="SAM" id="MobiDB-lite"/>
    </source>
</evidence>
<feature type="region of interest" description="Disordered" evidence="8">
    <location>
        <begin position="388"/>
        <end position="411"/>
    </location>
</feature>
<evidence type="ECO:0000256" key="2">
    <source>
        <dbReference type="ARBA" id="ARBA00022475"/>
    </source>
</evidence>
<feature type="transmembrane region" description="Helical" evidence="9">
    <location>
        <begin position="56"/>
        <end position="73"/>
    </location>
</feature>
<evidence type="ECO:0000256" key="6">
    <source>
        <dbReference type="ARBA" id="ARBA00023136"/>
    </source>
</evidence>
<comment type="caution">
    <text evidence="10">The sequence shown here is derived from an EMBL/GenBank/DDBJ whole genome shotgun (WGS) entry which is preliminary data.</text>
</comment>
<feature type="transmembrane region" description="Helical" evidence="9">
    <location>
        <begin position="323"/>
        <end position="340"/>
    </location>
</feature>
<feature type="transmembrane region" description="Helical" evidence="9">
    <location>
        <begin position="85"/>
        <end position="104"/>
    </location>
</feature>
<comment type="similarity">
    <text evidence="7">Belongs to the glycosyltransferase 87 family.</text>
</comment>
<evidence type="ECO:0000256" key="9">
    <source>
        <dbReference type="SAM" id="Phobius"/>
    </source>
</evidence>
<evidence type="ECO:0000313" key="10">
    <source>
        <dbReference type="EMBL" id="MFC7450248.1"/>
    </source>
</evidence>
<accession>A0ABW2S3W4</accession>
<evidence type="ECO:0000256" key="4">
    <source>
        <dbReference type="ARBA" id="ARBA00022692"/>
    </source>
</evidence>
<dbReference type="EMBL" id="JBHTCS010000024">
    <property type="protein sequence ID" value="MFC7450248.1"/>
    <property type="molecule type" value="Genomic_DNA"/>
</dbReference>
<organism evidence="10 11">
    <name type="scientific">Rhodococcus daqingensis</name>
    <dbReference type="NCBI Taxonomy" id="2479363"/>
    <lineage>
        <taxon>Bacteria</taxon>
        <taxon>Bacillati</taxon>
        <taxon>Actinomycetota</taxon>
        <taxon>Actinomycetes</taxon>
        <taxon>Mycobacteriales</taxon>
        <taxon>Nocardiaceae</taxon>
        <taxon>Rhodococcus</taxon>
    </lineage>
</organism>
<keyword evidence="11" id="KW-1185">Reference proteome</keyword>
<feature type="transmembrane region" description="Helical" evidence="9">
    <location>
        <begin position="135"/>
        <end position="153"/>
    </location>
</feature>
<comment type="subcellular location">
    <subcellularLocation>
        <location evidence="1">Cell membrane</location>
        <topology evidence="1">Multi-pass membrane protein</topology>
    </subcellularLocation>
</comment>
<evidence type="ECO:0000256" key="5">
    <source>
        <dbReference type="ARBA" id="ARBA00022989"/>
    </source>
</evidence>
<keyword evidence="5 9" id="KW-1133">Transmembrane helix</keyword>
<keyword evidence="3" id="KW-0808">Transferase</keyword>
<reference evidence="11" key="1">
    <citation type="journal article" date="2019" name="Int. J. Syst. Evol. Microbiol.">
        <title>The Global Catalogue of Microorganisms (GCM) 10K type strain sequencing project: providing services to taxonomists for standard genome sequencing and annotation.</title>
        <authorList>
            <consortium name="The Broad Institute Genomics Platform"/>
            <consortium name="The Broad Institute Genome Sequencing Center for Infectious Disease"/>
            <person name="Wu L."/>
            <person name="Ma J."/>
        </authorList>
    </citation>
    <scope>NUCLEOTIDE SEQUENCE [LARGE SCALE GENOMIC DNA]</scope>
    <source>
        <strain evidence="11">ICMP 19430</strain>
    </source>
</reference>
<feature type="transmembrane region" description="Helical" evidence="9">
    <location>
        <begin position="360"/>
        <end position="379"/>
    </location>
</feature>
<evidence type="ECO:0000256" key="3">
    <source>
        <dbReference type="ARBA" id="ARBA00022679"/>
    </source>
</evidence>